<keyword evidence="2" id="KW-1185">Reference proteome</keyword>
<sequence length="117" mass="13245">MRWEDFGFEDGDREERGPTVLDENVYGIEAFFHLPDESNSFLYFGPENYTSNLAFGICGNAPLDHLPLNRITTMRKRYRNGLGPVKEGEAQYAVVHCTGYIKAWPPASKIGKRSVSI</sequence>
<comment type="caution">
    <text evidence="1">The sequence shown here is derived from an EMBL/GenBank/DDBJ whole genome shotgun (WGS) entry which is preliminary data.</text>
</comment>
<dbReference type="Proteomes" id="UP000827872">
    <property type="component" value="Linkage Group LG17"/>
</dbReference>
<proteinExistence type="predicted"/>
<name>A0ACB8E612_9SAUR</name>
<accession>A0ACB8E612</accession>
<organism evidence="1 2">
    <name type="scientific">Sphaerodactylus townsendi</name>
    <dbReference type="NCBI Taxonomy" id="933632"/>
    <lineage>
        <taxon>Eukaryota</taxon>
        <taxon>Metazoa</taxon>
        <taxon>Chordata</taxon>
        <taxon>Craniata</taxon>
        <taxon>Vertebrata</taxon>
        <taxon>Euteleostomi</taxon>
        <taxon>Lepidosauria</taxon>
        <taxon>Squamata</taxon>
        <taxon>Bifurcata</taxon>
        <taxon>Gekkota</taxon>
        <taxon>Sphaerodactylidae</taxon>
        <taxon>Sphaerodactylus</taxon>
    </lineage>
</organism>
<evidence type="ECO:0000313" key="2">
    <source>
        <dbReference type="Proteomes" id="UP000827872"/>
    </source>
</evidence>
<dbReference type="EMBL" id="CM037630">
    <property type="protein sequence ID" value="KAH7987620.1"/>
    <property type="molecule type" value="Genomic_DNA"/>
</dbReference>
<evidence type="ECO:0000313" key="1">
    <source>
        <dbReference type="EMBL" id="KAH7987620.1"/>
    </source>
</evidence>
<reference evidence="1" key="1">
    <citation type="submission" date="2021-08" db="EMBL/GenBank/DDBJ databases">
        <title>The first chromosome-level gecko genome reveals the dynamic sex chromosomes of Neotropical dwarf geckos (Sphaerodactylidae: Sphaerodactylus).</title>
        <authorList>
            <person name="Pinto B.J."/>
            <person name="Keating S.E."/>
            <person name="Gamble T."/>
        </authorList>
    </citation>
    <scope>NUCLEOTIDE SEQUENCE</scope>
    <source>
        <strain evidence="1">TG3544</strain>
    </source>
</reference>
<protein>
    <submittedName>
        <fullName evidence="1">Uncharacterized protein</fullName>
    </submittedName>
</protein>
<gene>
    <name evidence="1" type="ORF">K3G42_008322</name>
</gene>